<organism evidence="2 3">
    <name type="scientific">Cytospora paraplurivora</name>
    <dbReference type="NCBI Taxonomy" id="2898453"/>
    <lineage>
        <taxon>Eukaryota</taxon>
        <taxon>Fungi</taxon>
        <taxon>Dikarya</taxon>
        <taxon>Ascomycota</taxon>
        <taxon>Pezizomycotina</taxon>
        <taxon>Sordariomycetes</taxon>
        <taxon>Sordariomycetidae</taxon>
        <taxon>Diaporthales</taxon>
        <taxon>Cytosporaceae</taxon>
        <taxon>Cytospora</taxon>
    </lineage>
</organism>
<evidence type="ECO:0000313" key="3">
    <source>
        <dbReference type="Proteomes" id="UP001320245"/>
    </source>
</evidence>
<dbReference type="PANTHER" id="PTHR35043:SF7">
    <property type="entry name" value="TRANSCRIPTION FACTOR DOMAIN-CONTAINING PROTEIN"/>
    <property type="match status" value="1"/>
</dbReference>
<feature type="transmembrane region" description="Helical" evidence="1">
    <location>
        <begin position="215"/>
        <end position="232"/>
    </location>
</feature>
<dbReference type="EMBL" id="JAJSPL020000025">
    <property type="protein sequence ID" value="KAK7738527.1"/>
    <property type="molecule type" value="Genomic_DNA"/>
</dbReference>
<evidence type="ECO:0000313" key="2">
    <source>
        <dbReference type="EMBL" id="KAK7738527.1"/>
    </source>
</evidence>
<proteinExistence type="predicted"/>
<dbReference type="AlphaFoldDB" id="A0AAN9UC62"/>
<feature type="transmembrane region" description="Helical" evidence="1">
    <location>
        <begin position="244"/>
        <end position="263"/>
    </location>
</feature>
<keyword evidence="3" id="KW-1185">Reference proteome</keyword>
<keyword evidence="1" id="KW-0812">Transmembrane</keyword>
<reference evidence="2 3" key="1">
    <citation type="journal article" date="2023" name="PLoS ONE">
        <title>Cytospora paraplurivora sp. nov. isolated from orchards with fruit tree decline syndrome in Ontario, Canada.</title>
        <authorList>
            <person name="Ilyukhin E."/>
            <person name="Nguyen H.D.T."/>
            <person name="Castle A.J."/>
            <person name="Ellouze W."/>
        </authorList>
    </citation>
    <scope>NUCLEOTIDE SEQUENCE [LARGE SCALE GENOMIC DNA]</scope>
    <source>
        <strain evidence="2 3">FDS-564</strain>
    </source>
</reference>
<keyword evidence="1" id="KW-1133">Transmembrane helix</keyword>
<comment type="caution">
    <text evidence="2">The sequence shown here is derived from an EMBL/GenBank/DDBJ whole genome shotgun (WGS) entry which is preliminary data.</text>
</comment>
<dbReference type="PANTHER" id="PTHR35043">
    <property type="entry name" value="TRANSCRIPTION FACTOR DOMAIN-CONTAINING PROTEIN"/>
    <property type="match status" value="1"/>
</dbReference>
<name>A0AAN9UC62_9PEZI</name>
<keyword evidence="1" id="KW-0472">Membrane</keyword>
<sequence>MDLFSPHGRQFCSVPSQARPLVGSLRLPEWGCVVSLRELHDARAFRRAVHRLAAPGWRLLILRQAFIFLLGGLHFDDFSDYDTRDASPRNADRFLVAAAACRVLPSGLPTDEQIKRRCNTESLARGIAMLQALWFVLTLLPCLVGRLVTSPLEFVTMSYVFCGLAMYIAWNQCPQGVEEPFVIAAKGIKPQMAHGPEVLSVQVEGVKWTSDMHKAVYGTTIFLAFTCVHFAPRNYNFPTKVEVYLWRCSVLGTLVFGVLTFLLRDLRAKSPNPITPRNDLKTWTLGVLFVLYVT</sequence>
<feature type="transmembrane region" description="Helical" evidence="1">
    <location>
        <begin position="123"/>
        <end position="148"/>
    </location>
</feature>
<evidence type="ECO:0000256" key="1">
    <source>
        <dbReference type="SAM" id="Phobius"/>
    </source>
</evidence>
<accession>A0AAN9UC62</accession>
<gene>
    <name evidence="2" type="ORF">SLS53_006047</name>
</gene>
<protein>
    <submittedName>
        <fullName evidence="2">Uncharacterized protein</fullName>
    </submittedName>
</protein>
<dbReference type="Proteomes" id="UP001320245">
    <property type="component" value="Unassembled WGS sequence"/>
</dbReference>